<evidence type="ECO:0000313" key="8">
    <source>
        <dbReference type="Proteomes" id="UP001596380"/>
    </source>
</evidence>
<reference evidence="8" key="1">
    <citation type="journal article" date="2019" name="Int. J. Syst. Evol. Microbiol.">
        <title>The Global Catalogue of Microorganisms (GCM) 10K type strain sequencing project: providing services to taxonomists for standard genome sequencing and annotation.</title>
        <authorList>
            <consortium name="The Broad Institute Genomics Platform"/>
            <consortium name="The Broad Institute Genome Sequencing Center for Infectious Disease"/>
            <person name="Wu L."/>
            <person name="Ma J."/>
        </authorList>
    </citation>
    <scope>NUCLEOTIDE SEQUENCE [LARGE SCALE GENOMIC DNA]</scope>
    <source>
        <strain evidence="8">JCM 3369</strain>
    </source>
</reference>
<feature type="domain" description="Thiamine pyrophosphate enzyme N-terminal TPP-binding" evidence="6">
    <location>
        <begin position="6"/>
        <end position="117"/>
    </location>
</feature>
<dbReference type="SUPFAM" id="SSF52518">
    <property type="entry name" value="Thiamin diphosphate-binding fold (THDP-binding)"/>
    <property type="match status" value="2"/>
</dbReference>
<comment type="caution">
    <text evidence="7">The sequence shown here is derived from an EMBL/GenBank/DDBJ whole genome shotgun (WGS) entry which is preliminary data.</text>
</comment>
<dbReference type="Gene3D" id="3.40.50.1220">
    <property type="entry name" value="TPP-binding domain"/>
    <property type="match status" value="1"/>
</dbReference>
<accession>A0ABW2CJW7</accession>
<dbReference type="InterPro" id="IPR029035">
    <property type="entry name" value="DHS-like_NAD/FAD-binding_dom"/>
</dbReference>
<dbReference type="Proteomes" id="UP001596380">
    <property type="component" value="Unassembled WGS sequence"/>
</dbReference>
<dbReference type="SUPFAM" id="SSF52467">
    <property type="entry name" value="DHS-like NAD/FAD-binding domain"/>
    <property type="match status" value="1"/>
</dbReference>
<evidence type="ECO:0000256" key="2">
    <source>
        <dbReference type="ARBA" id="ARBA00023052"/>
    </source>
</evidence>
<dbReference type="Pfam" id="PF02775">
    <property type="entry name" value="TPP_enzyme_C"/>
    <property type="match status" value="1"/>
</dbReference>
<keyword evidence="2 3" id="KW-0786">Thiamine pyrophosphate</keyword>
<feature type="domain" description="Thiamine pyrophosphate enzyme TPP-binding" evidence="5">
    <location>
        <begin position="382"/>
        <end position="534"/>
    </location>
</feature>
<dbReference type="InterPro" id="IPR011766">
    <property type="entry name" value="TPP_enzyme_TPP-bd"/>
</dbReference>
<dbReference type="InterPro" id="IPR012001">
    <property type="entry name" value="Thiamin_PyroP_enz_TPP-bd_dom"/>
</dbReference>
<feature type="domain" description="Thiamine pyrophosphate enzyme central" evidence="4">
    <location>
        <begin position="187"/>
        <end position="319"/>
    </location>
</feature>
<dbReference type="Pfam" id="PF00205">
    <property type="entry name" value="TPP_enzyme_M"/>
    <property type="match status" value="1"/>
</dbReference>
<evidence type="ECO:0000259" key="6">
    <source>
        <dbReference type="Pfam" id="PF02776"/>
    </source>
</evidence>
<organism evidence="7 8">
    <name type="scientific">Actinomadura yumaensis</name>
    <dbReference type="NCBI Taxonomy" id="111807"/>
    <lineage>
        <taxon>Bacteria</taxon>
        <taxon>Bacillati</taxon>
        <taxon>Actinomycetota</taxon>
        <taxon>Actinomycetes</taxon>
        <taxon>Streptosporangiales</taxon>
        <taxon>Thermomonosporaceae</taxon>
        <taxon>Actinomadura</taxon>
    </lineage>
</organism>
<evidence type="ECO:0000259" key="4">
    <source>
        <dbReference type="Pfam" id="PF00205"/>
    </source>
</evidence>
<dbReference type="InterPro" id="IPR029061">
    <property type="entry name" value="THDP-binding"/>
</dbReference>
<comment type="similarity">
    <text evidence="1 3">Belongs to the TPP enzyme family.</text>
</comment>
<dbReference type="InterPro" id="IPR045229">
    <property type="entry name" value="TPP_enz"/>
</dbReference>
<proteinExistence type="inferred from homology"/>
<evidence type="ECO:0000313" key="7">
    <source>
        <dbReference type="EMBL" id="MFC6880896.1"/>
    </source>
</evidence>
<dbReference type="PANTHER" id="PTHR18968">
    <property type="entry name" value="THIAMINE PYROPHOSPHATE ENZYMES"/>
    <property type="match status" value="1"/>
</dbReference>
<dbReference type="InterPro" id="IPR012000">
    <property type="entry name" value="Thiamin_PyroP_enz_cen_dom"/>
</dbReference>
<sequence length="559" mass="58638">MADLWTAVAETFADAGAAAVFGLPRDERGLLDAAAVLGRPRAFAVRDQRSGACQAIGYAQAAGRPVVIELSSGPAFLNALVGVSEAASVGAPIVVVTTRTPNEGIARGGFQELDQLGVAGPVVGWSYRVERADRLAWAVRRATALAARCRPSVSLLEITDELAGADIPPSPRDPGPPPGCVPFDDDLDRAVRLMRGARRPLIVAGGGARSAGRELERLAEVWDAALATTASGRGGVDENHPLSCGLVGLYATPPLDEVLNDADVVLAVGTRWEETATMDWPGLAGASVVHVDRDVTAFDRSVPADVALLGDAAATVRALLARMPEPEPLADPQGGRAWRETVAVAREKARQNCEVDFQSSPTGAALRRVAERLGESFVLAQDNGLHDIWGYHFPLVRIGPASTAITPGEQTMMGFGLGAAVGAALAEPERPVLATCGDGAFSMGLPALFTAAEHGCRLVVLVFDDEGFGWPRAVRRHEGGEQSLTRFPTPLPVVELARAHGALARTVRSAAELDAYLDEALPLVRAGTAAVVHVPTFDTDVPPGVERHFAEARRNGDAN</sequence>
<dbReference type="Pfam" id="PF02776">
    <property type="entry name" value="TPP_enzyme_N"/>
    <property type="match status" value="1"/>
</dbReference>
<name>A0ABW2CJW7_9ACTN</name>
<evidence type="ECO:0000256" key="1">
    <source>
        <dbReference type="ARBA" id="ARBA00007812"/>
    </source>
</evidence>
<dbReference type="CDD" id="cd07035">
    <property type="entry name" value="TPP_PYR_POX_like"/>
    <property type="match status" value="1"/>
</dbReference>
<dbReference type="PANTHER" id="PTHR18968:SF167">
    <property type="entry name" value="ACETOLACTATE SYNTHASE LARGE SUBUNIT ILVB2-RELATED"/>
    <property type="match status" value="1"/>
</dbReference>
<keyword evidence="8" id="KW-1185">Reference proteome</keyword>
<dbReference type="Gene3D" id="3.40.50.970">
    <property type="match status" value="2"/>
</dbReference>
<dbReference type="EMBL" id="JBHSXS010000006">
    <property type="protein sequence ID" value="MFC6880896.1"/>
    <property type="molecule type" value="Genomic_DNA"/>
</dbReference>
<evidence type="ECO:0000259" key="5">
    <source>
        <dbReference type="Pfam" id="PF02775"/>
    </source>
</evidence>
<protein>
    <submittedName>
        <fullName evidence="7">Thiamine pyrophosphate-binding protein</fullName>
    </submittedName>
</protein>
<dbReference type="RefSeq" id="WP_160826369.1">
    <property type="nucleotide sequence ID" value="NZ_JBHSXS010000006.1"/>
</dbReference>
<dbReference type="CDD" id="cd00568">
    <property type="entry name" value="TPP_enzymes"/>
    <property type="match status" value="1"/>
</dbReference>
<evidence type="ECO:0000256" key="3">
    <source>
        <dbReference type="RuleBase" id="RU362132"/>
    </source>
</evidence>
<gene>
    <name evidence="7" type="ORF">ACFQKB_14100</name>
</gene>